<proteinExistence type="predicted"/>
<dbReference type="AlphaFoldDB" id="A0A1B6K3A4"/>
<feature type="transmembrane region" description="Helical" evidence="5">
    <location>
        <begin position="7"/>
        <end position="24"/>
    </location>
</feature>
<keyword evidence="4 5" id="KW-0472">Membrane</keyword>
<evidence type="ECO:0000256" key="1">
    <source>
        <dbReference type="ARBA" id="ARBA00004141"/>
    </source>
</evidence>
<dbReference type="InterPro" id="IPR050382">
    <property type="entry name" value="MFS_Na/Anion_cotransporter"/>
</dbReference>
<dbReference type="SUPFAM" id="SSF103473">
    <property type="entry name" value="MFS general substrate transporter"/>
    <property type="match status" value="1"/>
</dbReference>
<evidence type="ECO:0000256" key="4">
    <source>
        <dbReference type="ARBA" id="ARBA00023136"/>
    </source>
</evidence>
<dbReference type="PANTHER" id="PTHR11662">
    <property type="entry name" value="SOLUTE CARRIER FAMILY 17"/>
    <property type="match status" value="1"/>
</dbReference>
<feature type="transmembrane region" description="Helical" evidence="5">
    <location>
        <begin position="44"/>
        <end position="64"/>
    </location>
</feature>
<organism evidence="6">
    <name type="scientific">Homalodisca liturata</name>
    <dbReference type="NCBI Taxonomy" id="320908"/>
    <lineage>
        <taxon>Eukaryota</taxon>
        <taxon>Metazoa</taxon>
        <taxon>Ecdysozoa</taxon>
        <taxon>Arthropoda</taxon>
        <taxon>Hexapoda</taxon>
        <taxon>Insecta</taxon>
        <taxon>Pterygota</taxon>
        <taxon>Neoptera</taxon>
        <taxon>Paraneoptera</taxon>
        <taxon>Hemiptera</taxon>
        <taxon>Auchenorrhyncha</taxon>
        <taxon>Membracoidea</taxon>
        <taxon>Cicadellidae</taxon>
        <taxon>Cicadellinae</taxon>
        <taxon>Proconiini</taxon>
        <taxon>Homalodisca</taxon>
    </lineage>
</organism>
<dbReference type="InterPro" id="IPR036259">
    <property type="entry name" value="MFS_trans_sf"/>
</dbReference>
<dbReference type="GO" id="GO:0022857">
    <property type="term" value="F:transmembrane transporter activity"/>
    <property type="evidence" value="ECO:0007669"/>
    <property type="project" value="TreeGrafter"/>
</dbReference>
<evidence type="ECO:0000256" key="5">
    <source>
        <dbReference type="SAM" id="Phobius"/>
    </source>
</evidence>
<evidence type="ECO:0000256" key="3">
    <source>
        <dbReference type="ARBA" id="ARBA00022989"/>
    </source>
</evidence>
<dbReference type="PANTHER" id="PTHR11662:SF280">
    <property type="entry name" value="FI21844P1-RELATED"/>
    <property type="match status" value="1"/>
</dbReference>
<name>A0A1B6K3A4_9HEMI</name>
<accession>A0A1B6K3A4</accession>
<protein>
    <submittedName>
        <fullName evidence="6">Uncharacterized protein</fullName>
    </submittedName>
</protein>
<gene>
    <name evidence="6" type="ORF">g.38846</name>
</gene>
<dbReference type="Gene3D" id="1.20.1250.20">
    <property type="entry name" value="MFS general substrate transporter like domains"/>
    <property type="match status" value="1"/>
</dbReference>
<evidence type="ECO:0000256" key="2">
    <source>
        <dbReference type="ARBA" id="ARBA00022692"/>
    </source>
</evidence>
<dbReference type="GO" id="GO:0006820">
    <property type="term" value="P:monoatomic anion transport"/>
    <property type="evidence" value="ECO:0007669"/>
    <property type="project" value="TreeGrafter"/>
</dbReference>
<reference evidence="6" key="1">
    <citation type="submission" date="2015-11" db="EMBL/GenBank/DDBJ databases">
        <title>De novo transcriptome assembly of four potential Pierce s Disease insect vectors from Arizona vineyards.</title>
        <authorList>
            <person name="Tassone E.E."/>
        </authorList>
    </citation>
    <scope>NUCLEOTIDE SEQUENCE</scope>
</reference>
<dbReference type="EMBL" id="GECU01001780">
    <property type="protein sequence ID" value="JAT05927.1"/>
    <property type="molecule type" value="Transcribed_RNA"/>
</dbReference>
<keyword evidence="2 5" id="KW-0812">Transmembrane</keyword>
<sequence length="131" mass="14928">MTSVPVLALMTVHFCQNWGYWMLLTQLPNYLSHVLRFDLKSNGLISSLPYLIMCLLTFVFSWAADYINARRILPLSASRKIWNSLALYDSMEVYYDVSTSFGTHHRALLSELGLLDASNTATKLPKSRSSF</sequence>
<keyword evidence="3 5" id="KW-1133">Transmembrane helix</keyword>
<evidence type="ECO:0000313" key="6">
    <source>
        <dbReference type="EMBL" id="JAT05927.1"/>
    </source>
</evidence>
<comment type="subcellular location">
    <subcellularLocation>
        <location evidence="1">Membrane</location>
        <topology evidence="1">Multi-pass membrane protein</topology>
    </subcellularLocation>
</comment>
<dbReference type="GO" id="GO:0016020">
    <property type="term" value="C:membrane"/>
    <property type="evidence" value="ECO:0007669"/>
    <property type="project" value="UniProtKB-SubCell"/>
</dbReference>